<dbReference type="PANTHER" id="PTHR43861">
    <property type="entry name" value="TRANS-ACONITATE 2-METHYLTRANSFERASE-RELATED"/>
    <property type="match status" value="1"/>
</dbReference>
<evidence type="ECO:0000313" key="4">
    <source>
        <dbReference type="EMBL" id="SES00842.1"/>
    </source>
</evidence>
<keyword evidence="5" id="KW-1185">Reference proteome</keyword>
<organism evidence="4 5">
    <name type="scientific">Salipaludibacillus aurantiacus</name>
    <dbReference type="NCBI Taxonomy" id="1601833"/>
    <lineage>
        <taxon>Bacteria</taxon>
        <taxon>Bacillati</taxon>
        <taxon>Bacillota</taxon>
        <taxon>Bacilli</taxon>
        <taxon>Bacillales</taxon>
        <taxon>Bacillaceae</taxon>
    </lineage>
</organism>
<dbReference type="GO" id="GO:0008168">
    <property type="term" value="F:methyltransferase activity"/>
    <property type="evidence" value="ECO:0007669"/>
    <property type="project" value="UniProtKB-KW"/>
</dbReference>
<dbReference type="RefSeq" id="WP_093050660.1">
    <property type="nucleotide sequence ID" value="NZ_FOGT01000006.1"/>
</dbReference>
<protein>
    <submittedName>
        <fullName evidence="4">Methyltransferase domain-containing protein</fullName>
    </submittedName>
</protein>
<name>A0A1H9TUX7_9BACI</name>
<keyword evidence="1 4" id="KW-0489">Methyltransferase</keyword>
<evidence type="ECO:0000256" key="1">
    <source>
        <dbReference type="ARBA" id="ARBA00022603"/>
    </source>
</evidence>
<evidence type="ECO:0000313" key="5">
    <source>
        <dbReference type="Proteomes" id="UP000198571"/>
    </source>
</evidence>
<dbReference type="CDD" id="cd02440">
    <property type="entry name" value="AdoMet_MTases"/>
    <property type="match status" value="1"/>
</dbReference>
<evidence type="ECO:0000259" key="3">
    <source>
        <dbReference type="Pfam" id="PF13649"/>
    </source>
</evidence>
<reference evidence="5" key="1">
    <citation type="submission" date="2016-10" db="EMBL/GenBank/DDBJ databases">
        <authorList>
            <person name="Varghese N."/>
            <person name="Submissions S."/>
        </authorList>
    </citation>
    <scope>NUCLEOTIDE SEQUENCE [LARGE SCALE GENOMIC DNA]</scope>
    <source>
        <strain evidence="5">S9</strain>
    </source>
</reference>
<feature type="domain" description="Methyltransferase" evidence="3">
    <location>
        <begin position="50"/>
        <end position="138"/>
    </location>
</feature>
<dbReference type="OrthoDB" id="9811589at2"/>
<dbReference type="STRING" id="1601833.SAMN05518684_10697"/>
<dbReference type="EMBL" id="FOGT01000006">
    <property type="protein sequence ID" value="SES00842.1"/>
    <property type="molecule type" value="Genomic_DNA"/>
</dbReference>
<dbReference type="InterPro" id="IPR029063">
    <property type="entry name" value="SAM-dependent_MTases_sf"/>
</dbReference>
<proteinExistence type="predicted"/>
<dbReference type="Gene3D" id="2.20.130.10">
    <property type="entry name" value="CAC2371-like domains"/>
    <property type="match status" value="1"/>
</dbReference>
<sequence length="252" mass="28691">MSHWKAYEELAWTEFIISSLDDYEEEASAIIQSLDIKTGADTGSFKPDLLHFGCGAGGHDYYFKQAFDVTGVDISHGMLQNAQKINPEVTYLYGDMRSVTIGKSFDAVVFPESLMYMTTVDDIRQALQNAAAHLKPHGKILVTVHTKEEFQPHNFAYAGEKDGVHVTLFENNYIVSETAYEAAMVYLIRNKKGLEIHHDVHTVGLFPYGVWTGLFSKLNLDFKEWHMAHLYDRNILDEGDYPQTYFVCTKKE</sequence>
<dbReference type="Proteomes" id="UP000198571">
    <property type="component" value="Unassembled WGS sequence"/>
</dbReference>
<dbReference type="GO" id="GO:0032259">
    <property type="term" value="P:methylation"/>
    <property type="evidence" value="ECO:0007669"/>
    <property type="project" value="UniProtKB-KW"/>
</dbReference>
<dbReference type="Gene3D" id="3.40.50.150">
    <property type="entry name" value="Vaccinia Virus protein VP39"/>
    <property type="match status" value="1"/>
</dbReference>
<dbReference type="SUPFAM" id="SSF53335">
    <property type="entry name" value="S-adenosyl-L-methionine-dependent methyltransferases"/>
    <property type="match status" value="1"/>
</dbReference>
<evidence type="ECO:0000256" key="2">
    <source>
        <dbReference type="ARBA" id="ARBA00022679"/>
    </source>
</evidence>
<keyword evidence="2 4" id="KW-0808">Transferase</keyword>
<dbReference type="PANTHER" id="PTHR43861:SF1">
    <property type="entry name" value="TRANS-ACONITATE 2-METHYLTRANSFERASE"/>
    <property type="match status" value="1"/>
</dbReference>
<gene>
    <name evidence="4" type="ORF">SAMN05518684_10697</name>
</gene>
<dbReference type="Pfam" id="PF13649">
    <property type="entry name" value="Methyltransf_25"/>
    <property type="match status" value="1"/>
</dbReference>
<dbReference type="InterPro" id="IPR041698">
    <property type="entry name" value="Methyltransf_25"/>
</dbReference>
<dbReference type="AlphaFoldDB" id="A0A1H9TUX7"/>
<accession>A0A1H9TUX7</accession>